<dbReference type="Proteomes" id="UP000541444">
    <property type="component" value="Unassembled WGS sequence"/>
</dbReference>
<dbReference type="OrthoDB" id="1933281at2759"/>
<reference evidence="1 2" key="1">
    <citation type="journal article" date="2020" name="IScience">
        <title>Genome Sequencing of the Endangered Kingdonia uniflora (Circaeasteraceae, Ranunculales) Reveals Potential Mechanisms of Evolutionary Specialization.</title>
        <authorList>
            <person name="Sun Y."/>
            <person name="Deng T."/>
            <person name="Zhang A."/>
            <person name="Moore M.J."/>
            <person name="Landis J.B."/>
            <person name="Lin N."/>
            <person name="Zhang H."/>
            <person name="Zhang X."/>
            <person name="Huang J."/>
            <person name="Zhang X."/>
            <person name="Sun H."/>
            <person name="Wang H."/>
        </authorList>
    </citation>
    <scope>NUCLEOTIDE SEQUENCE [LARGE SCALE GENOMIC DNA]</scope>
    <source>
        <strain evidence="1">TB1705</strain>
        <tissue evidence="1">Leaf</tissue>
    </source>
</reference>
<gene>
    <name evidence="1" type="ORF">GIB67_022702</name>
</gene>
<sequence>MSRSHRENVVLPLLPSEHVHGQKSAEGDGHTAVWSDKIGNSGDVAMLRGGACRSAESDTWDPSLPSLTILDNLLLKFCTMKNAFDHVAKKQRLSSSKIQKVNDQITREINEALVKIQFLAVDKEAILSNLNNELNMMSLLHQIEGLQKDLDAGLSLLDLSDSFISETINTKLTITLSALFYEMYQVLEAMKCKNLEPTLNWGTAIK</sequence>
<protein>
    <submittedName>
        <fullName evidence="1">Uncharacterized protein</fullName>
    </submittedName>
</protein>
<name>A0A7J7P8N3_9MAGN</name>
<dbReference type="AlphaFoldDB" id="A0A7J7P8N3"/>
<organism evidence="1 2">
    <name type="scientific">Kingdonia uniflora</name>
    <dbReference type="NCBI Taxonomy" id="39325"/>
    <lineage>
        <taxon>Eukaryota</taxon>
        <taxon>Viridiplantae</taxon>
        <taxon>Streptophyta</taxon>
        <taxon>Embryophyta</taxon>
        <taxon>Tracheophyta</taxon>
        <taxon>Spermatophyta</taxon>
        <taxon>Magnoliopsida</taxon>
        <taxon>Ranunculales</taxon>
        <taxon>Circaeasteraceae</taxon>
        <taxon>Kingdonia</taxon>
    </lineage>
</organism>
<evidence type="ECO:0000313" key="2">
    <source>
        <dbReference type="Proteomes" id="UP000541444"/>
    </source>
</evidence>
<evidence type="ECO:0000313" key="1">
    <source>
        <dbReference type="EMBL" id="KAF6175700.1"/>
    </source>
</evidence>
<accession>A0A7J7P8N3</accession>
<dbReference type="EMBL" id="JACGCM010000155">
    <property type="protein sequence ID" value="KAF6175700.1"/>
    <property type="molecule type" value="Genomic_DNA"/>
</dbReference>
<comment type="caution">
    <text evidence="1">The sequence shown here is derived from an EMBL/GenBank/DDBJ whole genome shotgun (WGS) entry which is preliminary data.</text>
</comment>
<proteinExistence type="predicted"/>
<keyword evidence="2" id="KW-1185">Reference proteome</keyword>